<comment type="cofactor">
    <cofactor evidence="1">
        <name>FAD</name>
        <dbReference type="ChEBI" id="CHEBI:57692"/>
    </cofactor>
</comment>
<evidence type="ECO:0000256" key="1">
    <source>
        <dbReference type="ARBA" id="ARBA00001974"/>
    </source>
</evidence>
<dbReference type="InterPro" id="IPR036318">
    <property type="entry name" value="FAD-bd_PCMH-like_sf"/>
</dbReference>
<dbReference type="Gene3D" id="3.30.70.2740">
    <property type="match status" value="1"/>
</dbReference>
<evidence type="ECO:0000256" key="4">
    <source>
        <dbReference type="ARBA" id="ARBA00022827"/>
    </source>
</evidence>
<evidence type="ECO:0000313" key="10">
    <source>
        <dbReference type="EMBL" id="EMA52776.1"/>
    </source>
</evidence>
<dbReference type="InterPro" id="IPR004113">
    <property type="entry name" value="FAD-bd_oxidored_4_C"/>
</dbReference>
<sequence>MSHDCSFLAGVLDDGQISIGDDDRDSHAGDWGTPEDDRIRPDAVCWPESTADVAAVLAAANDRDVPVTPYAAGTGIEGNAVPAAGGISMDLTRMDRVLDVRPADFQIDVEPGVIGGALNDALEEHGLFLPPLPQSADISTVGGMIATDASGAKTVKYGEVHDWVLALEAVLADGTVIEAGSKAKKTSSGYNLDDLLVGSEGTLAVVTRATFELERKPEQIRGGRAVFATLDDAATAIAATMQAGVDVATIELLDPVSTKIANAYSGTDLPDAPTAFVEFHANHGIDTEIDACREIFEEHGVERFAMAAGAEMDELWAARRDLANALLAYDPPRRPAKPGDVTVPISRYPDLVRYAKELGAEHDLDVPCFGHAGDGNVHYNVLVDPNDAEELEAGREISDAVVERAIEMGGTSTGEHGVGRGKRGYMIAEHGEGAVEAMGAIKRALDPNGTLNPGKIFPAADDGDERHQTDSSD</sequence>
<keyword evidence="4" id="KW-0274">FAD</keyword>
<dbReference type="AlphaFoldDB" id="M0N4G2"/>
<dbReference type="InterPro" id="IPR006094">
    <property type="entry name" value="Oxid_FAD_bind_N"/>
</dbReference>
<comment type="similarity">
    <text evidence="2">Belongs to the FAD-binding oxidoreductase/transferase type 4 family.</text>
</comment>
<dbReference type="SUPFAM" id="SSF56176">
    <property type="entry name" value="FAD-binding/transporter-associated domain-like"/>
    <property type="match status" value="1"/>
</dbReference>
<dbReference type="EMBL" id="AOME01000053">
    <property type="protein sequence ID" value="EMA52776.1"/>
    <property type="molecule type" value="Genomic_DNA"/>
</dbReference>
<dbReference type="PATRIC" id="fig|1227456.3.peg.2005"/>
<evidence type="ECO:0000256" key="7">
    <source>
        <dbReference type="ARBA" id="ARBA00038897"/>
    </source>
</evidence>
<evidence type="ECO:0000256" key="8">
    <source>
        <dbReference type="SAM" id="MobiDB-lite"/>
    </source>
</evidence>
<dbReference type="FunFam" id="3.30.70.2740:FF:000001">
    <property type="entry name" value="D-lactate dehydrogenase mitochondrial"/>
    <property type="match status" value="1"/>
</dbReference>
<dbReference type="InterPro" id="IPR016164">
    <property type="entry name" value="FAD-linked_Oxase-like_C"/>
</dbReference>
<keyword evidence="6" id="KW-0560">Oxidoreductase</keyword>
<evidence type="ECO:0000259" key="9">
    <source>
        <dbReference type="PROSITE" id="PS51387"/>
    </source>
</evidence>
<organism evidence="10 11">
    <name type="scientific">Halococcus salifodinae DSM 8989</name>
    <dbReference type="NCBI Taxonomy" id="1227456"/>
    <lineage>
        <taxon>Archaea</taxon>
        <taxon>Methanobacteriati</taxon>
        <taxon>Methanobacteriota</taxon>
        <taxon>Stenosarchaea group</taxon>
        <taxon>Halobacteria</taxon>
        <taxon>Halobacteriales</taxon>
        <taxon>Halococcaceae</taxon>
        <taxon>Halococcus</taxon>
    </lineage>
</organism>
<dbReference type="GO" id="GO:1903457">
    <property type="term" value="P:lactate catabolic process"/>
    <property type="evidence" value="ECO:0007669"/>
    <property type="project" value="TreeGrafter"/>
</dbReference>
<dbReference type="FunFam" id="1.10.45.10:FF:000001">
    <property type="entry name" value="D-lactate dehydrogenase mitochondrial"/>
    <property type="match status" value="1"/>
</dbReference>
<dbReference type="GO" id="GO:0071949">
    <property type="term" value="F:FAD binding"/>
    <property type="evidence" value="ECO:0007669"/>
    <property type="project" value="InterPro"/>
</dbReference>
<evidence type="ECO:0000313" key="11">
    <source>
        <dbReference type="Proteomes" id="UP000011625"/>
    </source>
</evidence>
<keyword evidence="5" id="KW-0809">Transit peptide</keyword>
<dbReference type="SUPFAM" id="SSF55103">
    <property type="entry name" value="FAD-linked oxidases, C-terminal domain"/>
    <property type="match status" value="1"/>
</dbReference>
<dbReference type="InterPro" id="IPR016169">
    <property type="entry name" value="FAD-bd_PCMH_sub2"/>
</dbReference>
<reference evidence="10 11" key="1">
    <citation type="journal article" date="2014" name="PLoS Genet.">
        <title>Phylogenetically driven sequencing of extremely halophilic archaea reveals strategies for static and dynamic osmo-response.</title>
        <authorList>
            <person name="Becker E.A."/>
            <person name="Seitzer P.M."/>
            <person name="Tritt A."/>
            <person name="Larsen D."/>
            <person name="Krusor M."/>
            <person name="Yao A.I."/>
            <person name="Wu D."/>
            <person name="Madern D."/>
            <person name="Eisen J.A."/>
            <person name="Darling A.E."/>
            <person name="Facciotti M.T."/>
        </authorList>
    </citation>
    <scope>NUCLEOTIDE SEQUENCE [LARGE SCALE GENOMIC DNA]</scope>
    <source>
        <strain evidence="10 11">DSM 8989</strain>
    </source>
</reference>
<keyword evidence="3" id="KW-0285">Flavoprotein</keyword>
<dbReference type="Pfam" id="PF01565">
    <property type="entry name" value="FAD_binding_4"/>
    <property type="match status" value="1"/>
</dbReference>
<dbReference type="GO" id="GO:0004458">
    <property type="term" value="F:D-lactate dehydrogenase (cytochrome) activity"/>
    <property type="evidence" value="ECO:0007669"/>
    <property type="project" value="UniProtKB-EC"/>
</dbReference>
<feature type="region of interest" description="Disordered" evidence="8">
    <location>
        <begin position="449"/>
        <end position="473"/>
    </location>
</feature>
<accession>M0N4G2</accession>
<feature type="compositionally biased region" description="Basic and acidic residues" evidence="8">
    <location>
        <begin position="464"/>
        <end position="473"/>
    </location>
</feature>
<dbReference type="RefSeq" id="WP_005043083.1">
    <property type="nucleotide sequence ID" value="NZ_AOME01000053.1"/>
</dbReference>
<comment type="caution">
    <text evidence="10">The sequence shown here is derived from an EMBL/GenBank/DDBJ whole genome shotgun (WGS) entry which is preliminary data.</text>
</comment>
<dbReference type="InterPro" id="IPR016166">
    <property type="entry name" value="FAD-bd_PCMH"/>
</dbReference>
<dbReference type="Gene3D" id="3.30.465.10">
    <property type="match status" value="1"/>
</dbReference>
<dbReference type="Pfam" id="PF02913">
    <property type="entry name" value="FAD-oxidase_C"/>
    <property type="match status" value="1"/>
</dbReference>
<evidence type="ECO:0000256" key="5">
    <source>
        <dbReference type="ARBA" id="ARBA00022946"/>
    </source>
</evidence>
<feature type="region of interest" description="Disordered" evidence="8">
    <location>
        <begin position="18"/>
        <end position="39"/>
    </location>
</feature>
<dbReference type="GO" id="GO:0008720">
    <property type="term" value="F:D-lactate dehydrogenase (NAD+) activity"/>
    <property type="evidence" value="ECO:0007669"/>
    <property type="project" value="TreeGrafter"/>
</dbReference>
<dbReference type="Proteomes" id="UP000011625">
    <property type="component" value="Unassembled WGS sequence"/>
</dbReference>
<keyword evidence="11" id="KW-1185">Reference proteome</keyword>
<dbReference type="PROSITE" id="PS51387">
    <property type="entry name" value="FAD_PCMH"/>
    <property type="match status" value="1"/>
</dbReference>
<name>M0N4G2_9EURY</name>
<gene>
    <name evidence="10" type="ORF">C450_09923</name>
</gene>
<dbReference type="OrthoDB" id="26910at2157"/>
<dbReference type="PANTHER" id="PTHR11748:SF111">
    <property type="entry name" value="D-LACTATE DEHYDROGENASE, MITOCHONDRIAL-RELATED"/>
    <property type="match status" value="1"/>
</dbReference>
<feature type="domain" description="FAD-binding PCMH-type" evidence="9">
    <location>
        <begin position="37"/>
        <end position="216"/>
    </location>
</feature>
<protein>
    <recommendedName>
        <fullName evidence="7">D-lactate dehydrogenase (cytochrome)</fullName>
        <ecNumber evidence="7">1.1.2.4</ecNumber>
    </recommendedName>
</protein>
<dbReference type="Gene3D" id="1.10.45.10">
    <property type="entry name" value="Vanillyl-alcohol Oxidase, Chain A, domain 4"/>
    <property type="match status" value="1"/>
</dbReference>
<dbReference type="STRING" id="1227456.C450_09923"/>
<evidence type="ECO:0000256" key="3">
    <source>
        <dbReference type="ARBA" id="ARBA00022630"/>
    </source>
</evidence>
<evidence type="ECO:0000256" key="6">
    <source>
        <dbReference type="ARBA" id="ARBA00023002"/>
    </source>
</evidence>
<evidence type="ECO:0000256" key="2">
    <source>
        <dbReference type="ARBA" id="ARBA00008000"/>
    </source>
</evidence>
<dbReference type="EC" id="1.1.2.4" evidence="7"/>
<dbReference type="PANTHER" id="PTHR11748">
    <property type="entry name" value="D-LACTATE DEHYDROGENASE"/>
    <property type="match status" value="1"/>
</dbReference>
<proteinExistence type="inferred from homology"/>
<dbReference type="InterPro" id="IPR016171">
    <property type="entry name" value="Vanillyl_alc_oxidase_C-sub2"/>
</dbReference>